<accession>A0A1I0FBR3</accession>
<reference evidence="2 3" key="1">
    <citation type="submission" date="2016-10" db="EMBL/GenBank/DDBJ databases">
        <authorList>
            <person name="de Groot N.N."/>
        </authorList>
    </citation>
    <scope>NUCLEOTIDE SEQUENCE [LARGE SCALE GENOMIC DNA]</scope>
    <source>
        <strain evidence="2 3">KH1P1</strain>
    </source>
</reference>
<protein>
    <submittedName>
        <fullName evidence="2">Adapter protein MecA 1/2</fullName>
    </submittedName>
</protein>
<dbReference type="eggNOG" id="COG4862">
    <property type="taxonomic scope" value="Bacteria"/>
</dbReference>
<dbReference type="AlphaFoldDB" id="A0A1I0FBR3"/>
<dbReference type="InterPro" id="IPR008681">
    <property type="entry name" value="Neg-reg_MecA"/>
</dbReference>
<keyword evidence="3" id="KW-1185">Reference proteome</keyword>
<comment type="similarity">
    <text evidence="1">Belongs to the MecA family.</text>
</comment>
<proteinExistence type="inferred from homology"/>
<dbReference type="InterPro" id="IPR038471">
    <property type="entry name" value="MecA_C_sf"/>
</dbReference>
<dbReference type="PANTHER" id="PTHR39161:SF1">
    <property type="entry name" value="ADAPTER PROTEIN MECA 1"/>
    <property type="match status" value="1"/>
</dbReference>
<dbReference type="OrthoDB" id="2085234at2"/>
<evidence type="ECO:0000313" key="3">
    <source>
        <dbReference type="Proteomes" id="UP000199820"/>
    </source>
</evidence>
<name>A0A1I0FBR3_9FIRM</name>
<dbReference type="Pfam" id="PF05389">
    <property type="entry name" value="MecA"/>
    <property type="match status" value="1"/>
</dbReference>
<dbReference type="RefSeq" id="WP_074649603.1">
    <property type="nucleotide sequence ID" value="NZ_FOIL01000024.1"/>
</dbReference>
<dbReference type="Proteomes" id="UP000199820">
    <property type="component" value="Unassembled WGS sequence"/>
</dbReference>
<dbReference type="PANTHER" id="PTHR39161">
    <property type="entry name" value="ADAPTER PROTEIN MECA"/>
    <property type="match status" value="1"/>
</dbReference>
<gene>
    <name evidence="2" type="ORF">SAMN04487771_102436</name>
</gene>
<organism evidence="2 3">
    <name type="scientific">[Clostridium] aminophilum</name>
    <dbReference type="NCBI Taxonomy" id="1526"/>
    <lineage>
        <taxon>Bacteria</taxon>
        <taxon>Bacillati</taxon>
        <taxon>Bacillota</taxon>
        <taxon>Clostridia</taxon>
        <taxon>Lachnospirales</taxon>
        <taxon>Lachnospiraceae</taxon>
    </lineage>
</organism>
<dbReference type="STRING" id="1526.SAMN02910262_02599"/>
<evidence type="ECO:0000256" key="1">
    <source>
        <dbReference type="ARBA" id="ARBA00005397"/>
    </source>
</evidence>
<evidence type="ECO:0000313" key="2">
    <source>
        <dbReference type="EMBL" id="SET55374.1"/>
    </source>
</evidence>
<sequence length="276" mass="30430">MKIERISDKQIRCTLTGEDLAQRGMSLSELSYGTENARNLFREMLQTASSQVGFDVDDTPLMMEAIPLSTDNIMLIITKVDDPEELDARFSHFSPAEETPRTPALSPELLEGAEKIFHMISGNTTDPASVTPKKEENLDFAKLFDTVQAIVEAKPADQTAAPADTGEKTNKTAKPVKTAPALRLFAFPDLDSVIDAAKASDPAYRGESALMKDSSDGTFYLMLRESEPGESSFIRCCNRMAEYGRSVRAKTGTEAYFREHYEVILAENALKKLSAI</sequence>
<dbReference type="Gene3D" id="3.30.70.1950">
    <property type="match status" value="1"/>
</dbReference>
<dbReference type="EMBL" id="FOIL01000024">
    <property type="protein sequence ID" value="SET55374.1"/>
    <property type="molecule type" value="Genomic_DNA"/>
</dbReference>